<dbReference type="GO" id="GO:0009073">
    <property type="term" value="P:aromatic amino acid family biosynthetic process"/>
    <property type="evidence" value="ECO:0007669"/>
    <property type="project" value="UniProtKB-KW"/>
</dbReference>
<dbReference type="EMBL" id="NSIT01000292">
    <property type="protein sequence ID" value="PJE78016.1"/>
    <property type="molecule type" value="Genomic_DNA"/>
</dbReference>
<dbReference type="PIRSF" id="PIRSF001361">
    <property type="entry name" value="DAHP_synthase"/>
    <property type="match status" value="1"/>
</dbReference>
<evidence type="ECO:0000256" key="5">
    <source>
        <dbReference type="ARBA" id="ARBA00023141"/>
    </source>
</evidence>
<dbReference type="GO" id="GO:0008652">
    <property type="term" value="P:amino acid biosynthetic process"/>
    <property type="evidence" value="ECO:0007669"/>
    <property type="project" value="UniProtKB-KW"/>
</dbReference>
<dbReference type="InterPro" id="IPR006219">
    <property type="entry name" value="DAHP_synth_1"/>
</dbReference>
<protein>
    <recommendedName>
        <fullName evidence="2">3-deoxy-7-phosphoheptulonate synthase</fullName>
        <ecNumber evidence="2">2.5.1.54</ecNumber>
    </recommendedName>
</protein>
<evidence type="ECO:0000256" key="6">
    <source>
        <dbReference type="ARBA" id="ARBA00047508"/>
    </source>
</evidence>
<dbReference type="GO" id="GO:0003849">
    <property type="term" value="F:3-deoxy-7-phosphoheptulonate synthase activity"/>
    <property type="evidence" value="ECO:0007669"/>
    <property type="project" value="UniProtKB-EC"/>
</dbReference>
<reference evidence="8" key="1">
    <citation type="journal article" date="2017" name="Appl. Environ. Microbiol.">
        <title>Molecular characterization of an Endozoicomonas-like organism causing infection in king scallop Pecten maximus L.</title>
        <authorList>
            <person name="Cano I."/>
            <person name="van Aerle R."/>
            <person name="Ross S."/>
            <person name="Verner-Jeffreys D.W."/>
            <person name="Paley R.K."/>
            <person name="Rimmer G."/>
            <person name="Ryder D."/>
            <person name="Hooper P."/>
            <person name="Stone D."/>
            <person name="Feist S.W."/>
        </authorList>
    </citation>
    <scope>NUCLEOTIDE SEQUENCE</scope>
</reference>
<dbReference type="PANTHER" id="PTHR21225">
    <property type="entry name" value="PHOSPHO-2-DEHYDRO-3-DEOXYHEPTONATE ALDOLASE DAHP SYNTHETASE"/>
    <property type="match status" value="1"/>
</dbReference>
<sequence length="366" mass="40960">MSDTMTTTEIDNANITSQHLLMTPEKLKKLLPPTPESTNTITQSRQTVRKILEGRDHRLFIVVGPCSVHDTKAAKEYARRLWQLNEELKDSLYLIMRVYFEKPRTTTGWKGLINDPFLDDSFQIEKGLHIARELLLDITHLGLPTATEALDPVTPQYLHDLITWSAIGARTTESQTHREMASGLSSVIGFKNGTDGNLNVAINALQSVSHPHRFLGIDGKGQVAVTHTTGNPFAHIVLRGGNNNPNYDFVNIRLCEQSLRTAHIPENIMVDCSHANSNKEPELQPLVVSNIADQINEGNQSIKSLMLESNLHWGNQAMADSPEKLAYGISVTDACIDWKTTESCLRQLHDSVKDTLKTRQIKKEKE</sequence>
<dbReference type="GO" id="GO:0005737">
    <property type="term" value="C:cytoplasm"/>
    <property type="evidence" value="ECO:0007669"/>
    <property type="project" value="TreeGrafter"/>
</dbReference>
<evidence type="ECO:0000256" key="2">
    <source>
        <dbReference type="ARBA" id="ARBA00012694"/>
    </source>
</evidence>
<dbReference type="Gene3D" id="3.20.20.70">
    <property type="entry name" value="Aldolase class I"/>
    <property type="match status" value="1"/>
</dbReference>
<evidence type="ECO:0000259" key="7">
    <source>
        <dbReference type="Pfam" id="PF00793"/>
    </source>
</evidence>
<organism evidence="8">
    <name type="scientific">invertebrate metagenome</name>
    <dbReference type="NCBI Taxonomy" id="1711999"/>
    <lineage>
        <taxon>unclassified sequences</taxon>
        <taxon>metagenomes</taxon>
        <taxon>organismal metagenomes</taxon>
    </lineage>
</organism>
<dbReference type="PANTHER" id="PTHR21225:SF10">
    <property type="entry name" value="PHOSPHO-2-DEHYDRO-3-DEOXYHEPTONATE ALDOLASE, TYR-SENSITIVE"/>
    <property type="match status" value="1"/>
</dbReference>
<keyword evidence="4 8" id="KW-0808">Transferase</keyword>
<evidence type="ECO:0000256" key="4">
    <source>
        <dbReference type="ARBA" id="ARBA00022679"/>
    </source>
</evidence>
<dbReference type="NCBIfam" id="TIGR00034">
    <property type="entry name" value="aroFGH"/>
    <property type="match status" value="1"/>
</dbReference>
<comment type="caution">
    <text evidence="8">The sequence shown here is derived from an EMBL/GenBank/DDBJ whole genome shotgun (WGS) entry which is preliminary data.</text>
</comment>
<comment type="catalytic activity">
    <reaction evidence="6">
        <text>D-erythrose 4-phosphate + phosphoenolpyruvate + H2O = 7-phospho-2-dehydro-3-deoxy-D-arabino-heptonate + phosphate</text>
        <dbReference type="Rhea" id="RHEA:14717"/>
        <dbReference type="ChEBI" id="CHEBI:15377"/>
        <dbReference type="ChEBI" id="CHEBI:16897"/>
        <dbReference type="ChEBI" id="CHEBI:43474"/>
        <dbReference type="ChEBI" id="CHEBI:58394"/>
        <dbReference type="ChEBI" id="CHEBI:58702"/>
        <dbReference type="EC" id="2.5.1.54"/>
    </reaction>
</comment>
<evidence type="ECO:0000256" key="3">
    <source>
        <dbReference type="ARBA" id="ARBA00022605"/>
    </source>
</evidence>
<keyword evidence="3" id="KW-0028">Amino-acid biosynthesis</keyword>
<dbReference type="AlphaFoldDB" id="A0A2H9T465"/>
<dbReference type="InterPro" id="IPR006218">
    <property type="entry name" value="DAHP1/KDSA"/>
</dbReference>
<dbReference type="InterPro" id="IPR013785">
    <property type="entry name" value="Aldolase_TIM"/>
</dbReference>
<dbReference type="SUPFAM" id="SSF51569">
    <property type="entry name" value="Aldolase"/>
    <property type="match status" value="1"/>
</dbReference>
<gene>
    <name evidence="8" type="primary">aroF</name>
    <name evidence="8" type="ORF">CI610_03052</name>
</gene>
<keyword evidence="5" id="KW-0057">Aromatic amino acid biosynthesis</keyword>
<accession>A0A2H9T465</accession>
<dbReference type="EC" id="2.5.1.54" evidence="2"/>
<dbReference type="NCBIfam" id="NF009395">
    <property type="entry name" value="PRK12755.1"/>
    <property type="match status" value="1"/>
</dbReference>
<dbReference type="Pfam" id="PF00793">
    <property type="entry name" value="DAHP_synth_1"/>
    <property type="match status" value="1"/>
</dbReference>
<evidence type="ECO:0000256" key="1">
    <source>
        <dbReference type="ARBA" id="ARBA00007985"/>
    </source>
</evidence>
<comment type="similarity">
    <text evidence="1">Belongs to the class-I DAHP synthase family.</text>
</comment>
<evidence type="ECO:0000313" key="8">
    <source>
        <dbReference type="EMBL" id="PJE78016.1"/>
    </source>
</evidence>
<dbReference type="FunFam" id="3.20.20.70:FF:000005">
    <property type="entry name" value="Phospho-2-dehydro-3-deoxyheptonate aldolase"/>
    <property type="match status" value="1"/>
</dbReference>
<proteinExistence type="inferred from homology"/>
<name>A0A2H9T465_9ZZZZ</name>
<feature type="domain" description="DAHP synthetase I/KDSA" evidence="7">
    <location>
        <begin position="46"/>
        <end position="344"/>
    </location>
</feature>